<dbReference type="SMR" id="H9L9E3"/>
<sequence>MFDDQLVIHPNHFTQHFLKAAYANNTENYVVCPIGALFLLTALLGSNGIRQNTAKQVATNLGIRTSNSTLRTKIAKMSYVHFRASLGNERTIIQRSEVKVINVSTGVFLKTNYKFQKEFKDIIRDEFMCKVENLDFTNQLHSVGLINSWIKYKTGGLIDNFFKNKYELPANTRIALMNTVTFKDVWKKKFDMAHVHSGRFYLSKSKSMVTEFMRSDETVNYGRFKLSGFRMISKQFENTRFSFVAVLPTIKFNLTNTLQFLTGRRSLFLYIDKLKPRSVTIKLPKFKLEKSLDLIEILKVMGISDMFDGIKANLTGITETERLKVDFLRQTTLLKVDEKGVEAAAATAIYSLGRSLHYVPTNAYFIADHPFVCFIYDNLLKVPLYAALVKTPLPPTDNIEITSYW</sequence>
<dbReference type="InterPro" id="IPR000215">
    <property type="entry name" value="Serpin_fam"/>
</dbReference>
<comment type="similarity">
    <text evidence="1 2">Belongs to the serpin family.</text>
</comment>
<proteinExistence type="evidence at transcript level"/>
<dbReference type="InterPro" id="IPR042185">
    <property type="entry name" value="Serpin_sf_2"/>
</dbReference>
<dbReference type="InterPro" id="IPR036186">
    <property type="entry name" value="Serpin_sf"/>
</dbReference>
<reference evidence="4" key="1">
    <citation type="submission" date="2010-03" db="EMBL/GenBank/DDBJ databases">
        <title>Identification and characterization of a novel serpin gene of Schistosoma japonicum.</title>
        <authorList>
            <person name="Cai G.-B."/>
            <person name="Guo J."/>
            <person name="He L."/>
        </authorList>
    </citation>
    <scope>NUCLEOTIDE SEQUENCE</scope>
</reference>
<dbReference type="Gene3D" id="3.30.497.10">
    <property type="entry name" value="Antithrombin, subunit I, domain 2"/>
    <property type="match status" value="1"/>
</dbReference>
<dbReference type="InterPro" id="IPR023796">
    <property type="entry name" value="Serpin_dom"/>
</dbReference>
<evidence type="ECO:0000259" key="3">
    <source>
        <dbReference type="SMART" id="SM00093"/>
    </source>
</evidence>
<dbReference type="EMBL" id="HM046549">
    <property type="protein sequence ID" value="ADL60216.1"/>
    <property type="molecule type" value="mRNA"/>
</dbReference>
<dbReference type="SUPFAM" id="SSF56574">
    <property type="entry name" value="Serpins"/>
    <property type="match status" value="1"/>
</dbReference>
<dbReference type="AlphaFoldDB" id="H9L9E3"/>
<name>H9L9E3_SCHJA</name>
<dbReference type="Pfam" id="PF00079">
    <property type="entry name" value="Serpin"/>
    <property type="match status" value="1"/>
</dbReference>
<dbReference type="InterPro" id="IPR042178">
    <property type="entry name" value="Serpin_sf_1"/>
</dbReference>
<dbReference type="PANTHER" id="PTHR11461">
    <property type="entry name" value="SERINE PROTEASE INHIBITOR, SERPIN"/>
    <property type="match status" value="1"/>
</dbReference>
<dbReference type="GO" id="GO:0005615">
    <property type="term" value="C:extracellular space"/>
    <property type="evidence" value="ECO:0007669"/>
    <property type="project" value="InterPro"/>
</dbReference>
<dbReference type="SMART" id="SM00093">
    <property type="entry name" value="SERPIN"/>
    <property type="match status" value="1"/>
</dbReference>
<evidence type="ECO:0000256" key="2">
    <source>
        <dbReference type="RuleBase" id="RU000411"/>
    </source>
</evidence>
<dbReference type="CDD" id="cd19582">
    <property type="entry name" value="serpinM_ShSPI"/>
    <property type="match status" value="1"/>
</dbReference>
<evidence type="ECO:0000313" key="4">
    <source>
        <dbReference type="EMBL" id="ADL60216.1"/>
    </source>
</evidence>
<dbReference type="PANTHER" id="PTHR11461:SF211">
    <property type="entry name" value="GH10112P-RELATED"/>
    <property type="match status" value="1"/>
</dbReference>
<organism evidence="4">
    <name type="scientific">Schistosoma japonicum</name>
    <name type="common">Blood fluke</name>
    <dbReference type="NCBI Taxonomy" id="6182"/>
    <lineage>
        <taxon>Eukaryota</taxon>
        <taxon>Metazoa</taxon>
        <taxon>Spiralia</taxon>
        <taxon>Lophotrochozoa</taxon>
        <taxon>Platyhelminthes</taxon>
        <taxon>Trematoda</taxon>
        <taxon>Digenea</taxon>
        <taxon>Strigeidida</taxon>
        <taxon>Schistosomatoidea</taxon>
        <taxon>Schistosomatidae</taxon>
        <taxon>Schistosoma</taxon>
    </lineage>
</organism>
<feature type="domain" description="Serpin" evidence="3">
    <location>
        <begin position="15"/>
        <end position="392"/>
    </location>
</feature>
<evidence type="ECO:0000256" key="1">
    <source>
        <dbReference type="ARBA" id="ARBA00009500"/>
    </source>
</evidence>
<dbReference type="Gene3D" id="2.30.39.10">
    <property type="entry name" value="Alpha-1-antitrypsin, domain 1"/>
    <property type="match status" value="1"/>
</dbReference>
<accession>H9L9E3</accession>
<protein>
    <submittedName>
        <fullName evidence="4">Serpin protein</fullName>
    </submittedName>
</protein>
<dbReference type="GO" id="GO:0004867">
    <property type="term" value="F:serine-type endopeptidase inhibitor activity"/>
    <property type="evidence" value="ECO:0007669"/>
    <property type="project" value="InterPro"/>
</dbReference>